<evidence type="ECO:0000256" key="1">
    <source>
        <dbReference type="SAM" id="Coils"/>
    </source>
</evidence>
<sequence length="209" mass="24566">MRKNIQTVIEEMERRAQLAMEQLPEAVREEMQEFDHQQELSERRWKKHRDTRPLCAGADHPEEDSAERAALEPGIRYRFEYSPEEKEQLKSMSREERLRRQDSWNQIKAKTRVKSDGVSRLLTEIFSQSPEDLAQLMSDSRLTHAIGTLTGLQRQVLFLEFVERYTTGEIAALLGSSPRNIRARRQTALTKLRKALEEIPDPRYKKEET</sequence>
<protein>
    <submittedName>
        <fullName evidence="4">Sigma-70 family RNA polymerase sigma factor</fullName>
    </submittedName>
</protein>
<keyword evidence="5" id="KW-1185">Reference proteome</keyword>
<feature type="coiled-coil region" evidence="1">
    <location>
        <begin position="2"/>
        <end position="29"/>
    </location>
</feature>
<dbReference type="Proteomes" id="UP000724149">
    <property type="component" value="Unassembled WGS sequence"/>
</dbReference>
<dbReference type="Gene3D" id="1.10.10.10">
    <property type="entry name" value="Winged helix-like DNA-binding domain superfamily/Winged helix DNA-binding domain"/>
    <property type="match status" value="1"/>
</dbReference>
<evidence type="ECO:0000256" key="2">
    <source>
        <dbReference type="SAM" id="MobiDB-lite"/>
    </source>
</evidence>
<dbReference type="RefSeq" id="WP_204719936.1">
    <property type="nucleotide sequence ID" value="NZ_JACSNR010000003.1"/>
</dbReference>
<keyword evidence="1" id="KW-0175">Coiled coil</keyword>
<dbReference type="InterPro" id="IPR013249">
    <property type="entry name" value="RNA_pol_sigma70_r4_t2"/>
</dbReference>
<proteinExistence type="predicted"/>
<feature type="compositionally biased region" description="Basic and acidic residues" evidence="2">
    <location>
        <begin position="30"/>
        <end position="43"/>
    </location>
</feature>
<name>A0ABS2GL55_9FIRM</name>
<dbReference type="EMBL" id="JACSNR010000003">
    <property type="protein sequence ID" value="MBM6922808.1"/>
    <property type="molecule type" value="Genomic_DNA"/>
</dbReference>
<dbReference type="InterPro" id="IPR036388">
    <property type="entry name" value="WH-like_DNA-bd_sf"/>
</dbReference>
<organism evidence="4 5">
    <name type="scientific">Hydrogenoanaerobacterium saccharovorans</name>
    <dbReference type="NCBI Taxonomy" id="474960"/>
    <lineage>
        <taxon>Bacteria</taxon>
        <taxon>Bacillati</taxon>
        <taxon>Bacillota</taxon>
        <taxon>Clostridia</taxon>
        <taxon>Eubacteriales</taxon>
        <taxon>Oscillospiraceae</taxon>
        <taxon>Hydrogenoanaerobacterium</taxon>
    </lineage>
</organism>
<evidence type="ECO:0000259" key="3">
    <source>
        <dbReference type="Pfam" id="PF08281"/>
    </source>
</evidence>
<feature type="region of interest" description="Disordered" evidence="2">
    <location>
        <begin position="30"/>
        <end position="65"/>
    </location>
</feature>
<evidence type="ECO:0000313" key="4">
    <source>
        <dbReference type="EMBL" id="MBM6922808.1"/>
    </source>
</evidence>
<reference evidence="4 5" key="1">
    <citation type="journal article" date="2021" name="Sci. Rep.">
        <title>The distribution of antibiotic resistance genes in chicken gut microbiota commensals.</title>
        <authorList>
            <person name="Juricova H."/>
            <person name="Matiasovicova J."/>
            <person name="Kubasova T."/>
            <person name="Cejkova D."/>
            <person name="Rychlik I."/>
        </authorList>
    </citation>
    <scope>NUCLEOTIDE SEQUENCE [LARGE SCALE GENOMIC DNA]</scope>
    <source>
        <strain evidence="4 5">An564</strain>
    </source>
</reference>
<accession>A0ABS2GL55</accession>
<gene>
    <name evidence="4" type="ORF">H9X81_03755</name>
</gene>
<dbReference type="Pfam" id="PF08281">
    <property type="entry name" value="Sigma70_r4_2"/>
    <property type="match status" value="1"/>
</dbReference>
<comment type="caution">
    <text evidence="4">The sequence shown here is derived from an EMBL/GenBank/DDBJ whole genome shotgun (WGS) entry which is preliminary data.</text>
</comment>
<dbReference type="InterPro" id="IPR013324">
    <property type="entry name" value="RNA_pol_sigma_r3/r4-like"/>
</dbReference>
<dbReference type="SUPFAM" id="SSF88659">
    <property type="entry name" value="Sigma3 and sigma4 domains of RNA polymerase sigma factors"/>
    <property type="match status" value="1"/>
</dbReference>
<evidence type="ECO:0000313" key="5">
    <source>
        <dbReference type="Proteomes" id="UP000724149"/>
    </source>
</evidence>
<feature type="domain" description="RNA polymerase sigma factor 70 region 4 type 2" evidence="3">
    <location>
        <begin position="141"/>
        <end position="192"/>
    </location>
</feature>